<reference evidence="1 2" key="1">
    <citation type="journal article" date="2022" name="Hortic Res">
        <title>A haplotype resolved chromosomal level avocado genome allows analysis of novel avocado genes.</title>
        <authorList>
            <person name="Nath O."/>
            <person name="Fletcher S.J."/>
            <person name="Hayward A."/>
            <person name="Shaw L.M."/>
            <person name="Masouleh A.K."/>
            <person name="Furtado A."/>
            <person name="Henry R.J."/>
            <person name="Mitter N."/>
        </authorList>
    </citation>
    <scope>NUCLEOTIDE SEQUENCE [LARGE SCALE GENOMIC DNA]</scope>
    <source>
        <strain evidence="2">cv. Hass</strain>
    </source>
</reference>
<dbReference type="Proteomes" id="UP001234297">
    <property type="component" value="Chromosome 3"/>
</dbReference>
<gene>
    <name evidence="1" type="ORF">MRB53_010861</name>
</gene>
<name>A0ACC2LT31_PERAE</name>
<proteinExistence type="predicted"/>
<accession>A0ACC2LT31</accession>
<protein>
    <submittedName>
        <fullName evidence="1">Uncharacterized protein</fullName>
    </submittedName>
</protein>
<keyword evidence="2" id="KW-1185">Reference proteome</keyword>
<dbReference type="EMBL" id="CM056811">
    <property type="protein sequence ID" value="KAJ8636594.1"/>
    <property type="molecule type" value="Genomic_DNA"/>
</dbReference>
<organism evidence="1 2">
    <name type="scientific">Persea americana</name>
    <name type="common">Avocado</name>
    <dbReference type="NCBI Taxonomy" id="3435"/>
    <lineage>
        <taxon>Eukaryota</taxon>
        <taxon>Viridiplantae</taxon>
        <taxon>Streptophyta</taxon>
        <taxon>Embryophyta</taxon>
        <taxon>Tracheophyta</taxon>
        <taxon>Spermatophyta</taxon>
        <taxon>Magnoliopsida</taxon>
        <taxon>Magnoliidae</taxon>
        <taxon>Laurales</taxon>
        <taxon>Lauraceae</taxon>
        <taxon>Persea</taxon>
    </lineage>
</organism>
<sequence length="118" mass="13116">MNNGVLIGFLWVSAICSRTHHSVIKQPTVPSLCDDIHVMVSHVGQVVINSCLFVLGVEDYYCSQGMIHHCHGNKLTIPEAAGSGYPYDEDRAHRAEEIKMESASDHEEAKKSLHWSTI</sequence>
<evidence type="ECO:0000313" key="1">
    <source>
        <dbReference type="EMBL" id="KAJ8636594.1"/>
    </source>
</evidence>
<evidence type="ECO:0000313" key="2">
    <source>
        <dbReference type="Proteomes" id="UP001234297"/>
    </source>
</evidence>
<comment type="caution">
    <text evidence="1">The sequence shown here is derived from an EMBL/GenBank/DDBJ whole genome shotgun (WGS) entry which is preliminary data.</text>
</comment>